<dbReference type="EMBL" id="CP025084">
    <property type="protein sequence ID" value="AUH02890.1"/>
    <property type="molecule type" value="Genomic_DNA"/>
</dbReference>
<evidence type="ECO:0000313" key="2">
    <source>
        <dbReference type="EMBL" id="AUG98575.1"/>
    </source>
</evidence>
<reference evidence="1" key="3">
    <citation type="submission" date="2013-02" db="EMBL/GenBank/DDBJ databases">
        <authorList>
            <person name="Ramsay J.P."/>
            <person name="Williamson N.R."/>
            <person name="Spring D.R."/>
            <person name="Salmond G.P.C."/>
        </authorList>
    </citation>
    <scope>NUCLEOTIDE SEQUENCE</scope>
</reference>
<dbReference type="KEGG" id="serq:CWC46_01285"/>
<evidence type="ECO:0000313" key="1">
    <source>
        <dbReference type="EMBL" id="AGJ98294.1"/>
    </source>
</evidence>
<name>M9WV25_SERS3</name>
<dbReference type="EMBL" id="CP025085">
    <property type="protein sequence ID" value="AUG98575.1"/>
    <property type="molecule type" value="Genomic_DNA"/>
</dbReference>
<gene>
    <name evidence="1" type="primary">gvpC</name>
    <name evidence="2" type="ORF">CWC46_01285</name>
    <name evidence="3" type="ORF">Ser39006_001285</name>
</gene>
<evidence type="ECO:0000313" key="3">
    <source>
        <dbReference type="EMBL" id="AUH02890.1"/>
    </source>
</evidence>
<reference evidence="3" key="4">
    <citation type="submission" date="2013-09" db="EMBL/GenBank/DDBJ databases">
        <authorList>
            <person name="Wang G."/>
            <person name="Yang Y."/>
            <person name="Su Y."/>
        </authorList>
    </citation>
    <scope>NUCLEOTIDE SEQUENCE</scope>
    <source>
        <strain evidence="3">ATCC 39006</strain>
    </source>
</reference>
<organism evidence="1">
    <name type="scientific">Serratia sp. (strain ATCC 39006)</name>
    <name type="common">Prodigiosinella confusarubida</name>
    <dbReference type="NCBI Taxonomy" id="104623"/>
    <lineage>
        <taxon>Bacteria</taxon>
        <taxon>Pseudomonadati</taxon>
        <taxon>Pseudomonadota</taxon>
        <taxon>Gammaproteobacteria</taxon>
        <taxon>Enterobacterales</taxon>
        <taxon>Pectobacteriaceae</taxon>
        <taxon>Prodigiosinella</taxon>
    </lineage>
</organism>
<protein>
    <submittedName>
        <fullName evidence="1">GvpC</fullName>
    </submittedName>
</protein>
<reference evidence="3 4" key="2">
    <citation type="journal article" date="2013" name="Genome Announc.">
        <title>Draft genome sequence of Serratia sp. strain ATCC 39006, a model bacterium for analysis of the biosynthesis and regulation of prodigiosin, a carbapenem, and gas vesicles.</title>
        <authorList>
            <person name="Fineran P.C."/>
            <person name="Iglesias Cans M.C."/>
            <person name="Ramsay J.P."/>
            <person name="Wilf N.M."/>
            <person name="Cossyleon D."/>
            <person name="McNeil M.B."/>
            <person name="Williamson N.R."/>
            <person name="Monson R.E."/>
            <person name="Becher S.A."/>
            <person name="Stanton J.A."/>
            <person name="Brugger K."/>
            <person name="Brown S.D."/>
            <person name="Salmond G.P."/>
        </authorList>
    </citation>
    <scope>NUCLEOTIDE SEQUENCE [LARGE SCALE GENOMIC DNA]</scope>
    <source>
        <strain evidence="3">ATCC 39006</strain>
        <strain evidence="4">ATCC 39006 / SC 11482</strain>
    </source>
</reference>
<dbReference type="AlphaFoldDB" id="M9WV25"/>
<evidence type="ECO:0000313" key="4">
    <source>
        <dbReference type="Proteomes" id="UP000017700"/>
    </source>
</evidence>
<dbReference type="Proteomes" id="UP000017700">
    <property type="component" value="Chromosome"/>
</dbReference>
<dbReference type="EMBL" id="KC601845">
    <property type="protein sequence ID" value="AGJ98294.1"/>
    <property type="molecule type" value="Genomic_DNA"/>
</dbReference>
<keyword evidence="4" id="KW-1185">Reference proteome</keyword>
<reference evidence="2 5" key="5">
    <citation type="submission" date="2017-11" db="EMBL/GenBank/DDBJ databases">
        <title>Complete genome sequence of Serratia sp. ATCC 39006 LacA.</title>
        <authorList>
            <person name="Hampton H.G."/>
            <person name="Jackson S.A."/>
            <person name="Jauregui R."/>
            <person name="Poulter G.T.M."/>
            <person name="Salmond G.P.C."/>
            <person name="Fineran P.C."/>
        </authorList>
    </citation>
    <scope>NUCLEOTIDE SEQUENCE [LARGE SCALE GENOMIC DNA]</scope>
    <source>
        <strain evidence="2 5">ATCC 39006</strain>
    </source>
</reference>
<sequence length="164" mass="17998">MGCLTDGMAQLRKNIDDSHESRIAQQNARVSSVSAQIAGFSTTRARNAAQDARARATFVADNVRGVNRMLSDFCHTREVMSRQQSEERATFVTDMSKKTLALLDGFNAERKSMAERCAKERADFIANVANDVAAFLSASEKDRMAAHAVFFGMTLAKKKTSLAV</sequence>
<accession>M9WV25</accession>
<dbReference type="Proteomes" id="UP000233778">
    <property type="component" value="Chromosome"/>
</dbReference>
<reference evidence="3" key="6">
    <citation type="submission" date="2017-11" db="EMBL/GenBank/DDBJ databases">
        <title>Complete genome sequence of Serratia sp. ATCC 39006.</title>
        <authorList>
            <person name="Hampton H.G."/>
            <person name="Jackson S.A."/>
            <person name="Jauregui R."/>
            <person name="Poulter G.T.M."/>
            <person name="Salmond G.P.C."/>
            <person name="Fineran P.C."/>
        </authorList>
    </citation>
    <scope>NUCLEOTIDE SEQUENCE</scope>
    <source>
        <strain evidence="3">ATCC 39006</strain>
    </source>
</reference>
<evidence type="ECO:0000313" key="5">
    <source>
        <dbReference type="Proteomes" id="UP000233778"/>
    </source>
</evidence>
<dbReference type="KEGG" id="sera:Ser39006_001285"/>
<dbReference type="OrthoDB" id="5775455at2"/>
<dbReference type="RefSeq" id="WP_021013973.1">
    <property type="nucleotide sequence ID" value="NZ_CP025084.1"/>
</dbReference>
<proteinExistence type="predicted"/>
<reference evidence="1" key="1">
    <citation type="journal article" date="2011" name="Proc. Natl. Acad. Sci. U.S.A.">
        <title>A quorum-sensing molecule acts as a morphogen controlling gas vesicle organelle biogenesis and adaptive flotation in an enterobacterium.</title>
        <authorList>
            <person name="Ramsay J.P."/>
            <person name="Williamson N.R."/>
            <person name="Spring D.R."/>
            <person name="Salmond G.P."/>
        </authorList>
    </citation>
    <scope>NUCLEOTIDE SEQUENCE</scope>
</reference>